<evidence type="ECO:0000313" key="4">
    <source>
        <dbReference type="Proteomes" id="UP000625711"/>
    </source>
</evidence>
<organism evidence="3 4">
    <name type="scientific">Rhynchophorus ferrugineus</name>
    <name type="common">Red palm weevil</name>
    <name type="synonym">Curculio ferrugineus</name>
    <dbReference type="NCBI Taxonomy" id="354439"/>
    <lineage>
        <taxon>Eukaryota</taxon>
        <taxon>Metazoa</taxon>
        <taxon>Ecdysozoa</taxon>
        <taxon>Arthropoda</taxon>
        <taxon>Hexapoda</taxon>
        <taxon>Insecta</taxon>
        <taxon>Pterygota</taxon>
        <taxon>Neoptera</taxon>
        <taxon>Endopterygota</taxon>
        <taxon>Coleoptera</taxon>
        <taxon>Polyphaga</taxon>
        <taxon>Cucujiformia</taxon>
        <taxon>Curculionidae</taxon>
        <taxon>Dryophthorinae</taxon>
        <taxon>Rhynchophorus</taxon>
    </lineage>
</organism>
<keyword evidence="2" id="KW-0812">Transmembrane</keyword>
<evidence type="ECO:0000313" key="3">
    <source>
        <dbReference type="EMBL" id="KAF7268207.1"/>
    </source>
</evidence>
<reference evidence="3" key="1">
    <citation type="submission" date="2020-08" db="EMBL/GenBank/DDBJ databases">
        <title>Genome sequencing and assembly of the red palm weevil Rhynchophorus ferrugineus.</title>
        <authorList>
            <person name="Dias G.B."/>
            <person name="Bergman C.M."/>
            <person name="Manee M."/>
        </authorList>
    </citation>
    <scope>NUCLEOTIDE SEQUENCE</scope>
    <source>
        <strain evidence="3">AA-2017</strain>
        <tissue evidence="3">Whole larva</tissue>
    </source>
</reference>
<evidence type="ECO:0000256" key="1">
    <source>
        <dbReference type="SAM" id="MobiDB-lite"/>
    </source>
</evidence>
<dbReference type="EMBL" id="JAACXV010014339">
    <property type="protein sequence ID" value="KAF7268207.1"/>
    <property type="molecule type" value="Genomic_DNA"/>
</dbReference>
<protein>
    <submittedName>
        <fullName evidence="3">Uncharacterized protein</fullName>
    </submittedName>
</protein>
<sequence>MEEGEDDLGETANQDIPSAIDGGETLMNATDAYSSSGGERPPANHARYLAGISKLYRKSWTRAGTALCLRIINLGPEKDPESGRREIKNPSSERHLVSRILSLFCLSLGLVPLFFFATSHVSSSAGTELKRVQKHHRIHVTLLILHP</sequence>
<dbReference type="AlphaFoldDB" id="A0A834HWK1"/>
<accession>A0A834HWK1</accession>
<gene>
    <name evidence="3" type="ORF">GWI33_018667</name>
</gene>
<evidence type="ECO:0000256" key="2">
    <source>
        <dbReference type="SAM" id="Phobius"/>
    </source>
</evidence>
<proteinExistence type="predicted"/>
<keyword evidence="4" id="KW-1185">Reference proteome</keyword>
<keyword evidence="2" id="KW-0472">Membrane</keyword>
<keyword evidence="2" id="KW-1133">Transmembrane helix</keyword>
<feature type="transmembrane region" description="Helical" evidence="2">
    <location>
        <begin position="96"/>
        <end position="117"/>
    </location>
</feature>
<comment type="caution">
    <text evidence="3">The sequence shown here is derived from an EMBL/GenBank/DDBJ whole genome shotgun (WGS) entry which is preliminary data.</text>
</comment>
<dbReference type="Proteomes" id="UP000625711">
    <property type="component" value="Unassembled WGS sequence"/>
</dbReference>
<name>A0A834HWK1_RHYFE</name>
<feature type="region of interest" description="Disordered" evidence="1">
    <location>
        <begin position="1"/>
        <end position="22"/>
    </location>
</feature>